<evidence type="ECO:0000256" key="1">
    <source>
        <dbReference type="SAM" id="SignalP"/>
    </source>
</evidence>
<dbReference type="RefSeq" id="WP_182845947.1">
    <property type="nucleotide sequence ID" value="NZ_BAAALP010000128.1"/>
</dbReference>
<protein>
    <recommendedName>
        <fullName evidence="4">Lipoprotein</fullName>
    </recommendedName>
</protein>
<dbReference type="PROSITE" id="PS51257">
    <property type="entry name" value="PROKAR_LIPOPROTEIN"/>
    <property type="match status" value="1"/>
</dbReference>
<dbReference type="AlphaFoldDB" id="A0A7W3QP64"/>
<accession>A0A7W3QP64</accession>
<name>A0A7W3QP64_ACTNM</name>
<gene>
    <name evidence="2" type="ORF">HNR61_005456</name>
</gene>
<feature type="signal peptide" evidence="1">
    <location>
        <begin position="1"/>
        <end position="23"/>
    </location>
</feature>
<evidence type="ECO:0000313" key="2">
    <source>
        <dbReference type="EMBL" id="MBA8953803.1"/>
    </source>
</evidence>
<keyword evidence="3" id="KW-1185">Reference proteome</keyword>
<reference evidence="2 3" key="1">
    <citation type="submission" date="2020-08" db="EMBL/GenBank/DDBJ databases">
        <title>Genomic Encyclopedia of Type Strains, Phase IV (KMG-IV): sequencing the most valuable type-strain genomes for metagenomic binning, comparative biology and taxonomic classification.</title>
        <authorList>
            <person name="Goeker M."/>
        </authorList>
    </citation>
    <scope>NUCLEOTIDE SEQUENCE [LARGE SCALE GENOMIC DNA]</scope>
    <source>
        <strain evidence="2 3">DSM 44197</strain>
    </source>
</reference>
<sequence>MISSVRRKLAVLPVLLLPLAAAAACSSENATTDCKGNTCTVTFNRGVDASASILGVKVELVGVQGDNVTLKVGSQQITVPVSDGGQQADGGVDVDVTSVTKDKVVARVSLNP</sequence>
<evidence type="ECO:0000313" key="3">
    <source>
        <dbReference type="Proteomes" id="UP000572680"/>
    </source>
</evidence>
<evidence type="ECO:0008006" key="4">
    <source>
        <dbReference type="Google" id="ProtNLM"/>
    </source>
</evidence>
<proteinExistence type="predicted"/>
<keyword evidence="1" id="KW-0732">Signal</keyword>
<comment type="caution">
    <text evidence="2">The sequence shown here is derived from an EMBL/GenBank/DDBJ whole genome shotgun (WGS) entry which is preliminary data.</text>
</comment>
<organism evidence="2 3">
    <name type="scientific">Actinomadura namibiensis</name>
    <dbReference type="NCBI Taxonomy" id="182080"/>
    <lineage>
        <taxon>Bacteria</taxon>
        <taxon>Bacillati</taxon>
        <taxon>Actinomycetota</taxon>
        <taxon>Actinomycetes</taxon>
        <taxon>Streptosporangiales</taxon>
        <taxon>Thermomonosporaceae</taxon>
        <taxon>Actinomadura</taxon>
    </lineage>
</organism>
<feature type="chain" id="PRO_5030902812" description="Lipoprotein" evidence="1">
    <location>
        <begin position="24"/>
        <end position="112"/>
    </location>
</feature>
<dbReference type="EMBL" id="JACJIA010000007">
    <property type="protein sequence ID" value="MBA8953803.1"/>
    <property type="molecule type" value="Genomic_DNA"/>
</dbReference>
<dbReference type="Proteomes" id="UP000572680">
    <property type="component" value="Unassembled WGS sequence"/>
</dbReference>